<comment type="caution">
    <text evidence="3">The sequence shown here is derived from an EMBL/GenBank/DDBJ whole genome shotgun (WGS) entry which is preliminary data.</text>
</comment>
<name>A0A6N8FM92_9BACI</name>
<dbReference type="SUPFAM" id="SSF47413">
    <property type="entry name" value="lambda repressor-like DNA-binding domains"/>
    <property type="match status" value="1"/>
</dbReference>
<keyword evidence="1" id="KW-0238">DNA-binding</keyword>
<evidence type="ECO:0000313" key="3">
    <source>
        <dbReference type="EMBL" id="MUK89117.1"/>
    </source>
</evidence>
<dbReference type="Pfam" id="PF01381">
    <property type="entry name" value="HTH_3"/>
    <property type="match status" value="1"/>
</dbReference>
<sequence length="78" mass="8890">MKNQRLIEARKQKHLNQTQLAQMLGFKGKQSVANWENGHSTPTLSTAIEISKILEKDVVYLFGHKVQVSQTKTKQEVV</sequence>
<dbReference type="Proteomes" id="UP000469125">
    <property type="component" value="Unassembled WGS sequence"/>
</dbReference>
<dbReference type="PROSITE" id="PS50943">
    <property type="entry name" value="HTH_CROC1"/>
    <property type="match status" value="1"/>
</dbReference>
<dbReference type="AlphaFoldDB" id="A0A6N8FM92"/>
<proteinExistence type="predicted"/>
<reference evidence="3 4" key="1">
    <citation type="submission" date="2019-11" db="EMBL/GenBank/DDBJ databases">
        <authorList>
            <person name="Li X."/>
        </authorList>
    </citation>
    <scope>NUCLEOTIDE SEQUENCE [LARGE SCALE GENOMIC DNA]</scope>
    <source>
        <strain evidence="3 4">L9</strain>
    </source>
</reference>
<dbReference type="CDD" id="cd00093">
    <property type="entry name" value="HTH_XRE"/>
    <property type="match status" value="1"/>
</dbReference>
<keyword evidence="4" id="KW-1185">Reference proteome</keyword>
<gene>
    <name evidence="3" type="ORF">GMD78_12105</name>
</gene>
<accession>A0A6N8FM92</accession>
<dbReference type="RefSeq" id="WP_155669095.1">
    <property type="nucleotide sequence ID" value="NZ_WOCA01000009.1"/>
</dbReference>
<dbReference type="InterPro" id="IPR001387">
    <property type="entry name" value="Cro/C1-type_HTH"/>
</dbReference>
<dbReference type="InterPro" id="IPR010982">
    <property type="entry name" value="Lambda_DNA-bd_dom_sf"/>
</dbReference>
<dbReference type="SMART" id="SM00530">
    <property type="entry name" value="HTH_XRE"/>
    <property type="match status" value="1"/>
</dbReference>
<dbReference type="PANTHER" id="PTHR46558">
    <property type="entry name" value="TRACRIPTIONAL REGULATORY PROTEIN-RELATED-RELATED"/>
    <property type="match status" value="1"/>
</dbReference>
<organism evidence="3 4">
    <name type="scientific">Ornithinibacillus caprae</name>
    <dbReference type="NCBI Taxonomy" id="2678566"/>
    <lineage>
        <taxon>Bacteria</taxon>
        <taxon>Bacillati</taxon>
        <taxon>Bacillota</taxon>
        <taxon>Bacilli</taxon>
        <taxon>Bacillales</taxon>
        <taxon>Bacillaceae</taxon>
        <taxon>Ornithinibacillus</taxon>
    </lineage>
</organism>
<dbReference type="PANTHER" id="PTHR46558:SF4">
    <property type="entry name" value="DNA-BIDING PHAGE PROTEIN"/>
    <property type="match status" value="1"/>
</dbReference>
<evidence type="ECO:0000259" key="2">
    <source>
        <dbReference type="PROSITE" id="PS50943"/>
    </source>
</evidence>
<dbReference type="EMBL" id="WOCA01000009">
    <property type="protein sequence ID" value="MUK89117.1"/>
    <property type="molecule type" value="Genomic_DNA"/>
</dbReference>
<evidence type="ECO:0000313" key="4">
    <source>
        <dbReference type="Proteomes" id="UP000469125"/>
    </source>
</evidence>
<dbReference type="GO" id="GO:0003677">
    <property type="term" value="F:DNA binding"/>
    <property type="evidence" value="ECO:0007669"/>
    <property type="project" value="UniProtKB-KW"/>
</dbReference>
<evidence type="ECO:0000256" key="1">
    <source>
        <dbReference type="ARBA" id="ARBA00023125"/>
    </source>
</evidence>
<dbReference type="Gene3D" id="1.10.260.40">
    <property type="entry name" value="lambda repressor-like DNA-binding domains"/>
    <property type="match status" value="1"/>
</dbReference>
<feature type="domain" description="HTH cro/C1-type" evidence="2">
    <location>
        <begin position="6"/>
        <end position="61"/>
    </location>
</feature>
<protein>
    <submittedName>
        <fullName evidence="3">Helix-turn-helix domain-containing protein</fullName>
    </submittedName>
</protein>